<dbReference type="Pfam" id="PF00588">
    <property type="entry name" value="SpoU_methylase"/>
    <property type="match status" value="1"/>
</dbReference>
<dbReference type="InterPro" id="IPR001537">
    <property type="entry name" value="SpoU_MeTrfase"/>
</dbReference>
<sequence>MSEPADTQQKPRRSTAAPGRVKEVTSVSNPLVKDIRLLAQKKQHRGEAGLFLAEGLKLVLDALEAGWRIETLVVRKADLDHPALSKAAAKTVALGADVIEANEKVLAAISRRDNPQSAIGVFRQKTLPPEKIDFGKHGVVVALDRVRDPGNLGTIIRTADAAGARAVMLVGDTVDPFGLEAVRATMGSIFSVPLARVSEAEFLSWRAGFGGLLVGTHMTGTTDFREPAYGKRPTVLLMGNEQVGLSDTLAGACDVLARIPQAGRADSLNLAVATAVMLFEARRSALKL</sequence>
<dbReference type="AlphaFoldDB" id="A0A1T4QGT9"/>
<keyword evidence="3 6" id="KW-0808">Transferase</keyword>
<evidence type="ECO:0000256" key="2">
    <source>
        <dbReference type="ARBA" id="ARBA00022603"/>
    </source>
</evidence>
<keyword evidence="7" id="KW-1185">Reference proteome</keyword>
<dbReference type="PANTHER" id="PTHR43191:SF2">
    <property type="entry name" value="RRNA METHYLTRANSFERASE 3, MITOCHONDRIAL"/>
    <property type="match status" value="1"/>
</dbReference>
<dbReference type="GO" id="GO:0032259">
    <property type="term" value="P:methylation"/>
    <property type="evidence" value="ECO:0007669"/>
    <property type="project" value="UniProtKB-KW"/>
</dbReference>
<feature type="domain" description="RNA 2-O ribose methyltransferase substrate binding" evidence="5">
    <location>
        <begin position="52"/>
        <end position="128"/>
    </location>
</feature>
<dbReference type="InterPro" id="IPR029064">
    <property type="entry name" value="Ribosomal_eL30-like_sf"/>
</dbReference>
<dbReference type="EMBL" id="FUXL01000005">
    <property type="protein sequence ID" value="SKA02846.1"/>
    <property type="molecule type" value="Genomic_DNA"/>
</dbReference>
<reference evidence="6 7" key="1">
    <citation type="submission" date="2017-02" db="EMBL/GenBank/DDBJ databases">
        <authorList>
            <person name="Peterson S.W."/>
        </authorList>
    </citation>
    <scope>NUCLEOTIDE SEQUENCE [LARGE SCALE GENOMIC DNA]</scope>
    <source>
        <strain evidence="6 7">USBA 369</strain>
    </source>
</reference>
<proteinExistence type="inferred from homology"/>
<evidence type="ECO:0000313" key="7">
    <source>
        <dbReference type="Proteomes" id="UP000190135"/>
    </source>
</evidence>
<dbReference type="GO" id="GO:0006396">
    <property type="term" value="P:RNA processing"/>
    <property type="evidence" value="ECO:0007669"/>
    <property type="project" value="InterPro"/>
</dbReference>
<dbReference type="InterPro" id="IPR029026">
    <property type="entry name" value="tRNA_m1G_MTases_N"/>
</dbReference>
<gene>
    <name evidence="6" type="ORF">SAMN05428963_10537</name>
</gene>
<keyword evidence="2 6" id="KW-0489">Methyltransferase</keyword>
<dbReference type="SUPFAM" id="SSF55315">
    <property type="entry name" value="L30e-like"/>
    <property type="match status" value="1"/>
</dbReference>
<dbReference type="PANTHER" id="PTHR43191">
    <property type="entry name" value="RRNA METHYLTRANSFERASE 3"/>
    <property type="match status" value="1"/>
</dbReference>
<dbReference type="InterPro" id="IPR029028">
    <property type="entry name" value="Alpha/beta_knot_MTases"/>
</dbReference>
<protein>
    <submittedName>
        <fullName evidence="6">RNA methyltransferase, TrmH family</fullName>
    </submittedName>
</protein>
<evidence type="ECO:0000313" key="6">
    <source>
        <dbReference type="EMBL" id="SKA02846.1"/>
    </source>
</evidence>
<organism evidence="6 7">
    <name type="scientific">Consotaella salsifontis</name>
    <dbReference type="NCBI Taxonomy" id="1365950"/>
    <lineage>
        <taxon>Bacteria</taxon>
        <taxon>Pseudomonadati</taxon>
        <taxon>Pseudomonadota</taxon>
        <taxon>Alphaproteobacteria</taxon>
        <taxon>Hyphomicrobiales</taxon>
        <taxon>Aurantimonadaceae</taxon>
        <taxon>Consotaella</taxon>
    </lineage>
</organism>
<dbReference type="CDD" id="cd18095">
    <property type="entry name" value="SpoU-like_rRNA-MTase"/>
    <property type="match status" value="1"/>
</dbReference>
<dbReference type="OrthoDB" id="9794400at2"/>
<feature type="region of interest" description="Disordered" evidence="4">
    <location>
        <begin position="1"/>
        <end position="23"/>
    </location>
</feature>
<evidence type="ECO:0000256" key="3">
    <source>
        <dbReference type="ARBA" id="ARBA00022679"/>
    </source>
</evidence>
<evidence type="ECO:0000259" key="5">
    <source>
        <dbReference type="SMART" id="SM00967"/>
    </source>
</evidence>
<comment type="similarity">
    <text evidence="1">Belongs to the class IV-like SAM-binding methyltransferase superfamily. RNA methyltransferase TrmH family.</text>
</comment>
<dbReference type="InterPro" id="IPR013123">
    <property type="entry name" value="SpoU_subst-bd"/>
</dbReference>
<dbReference type="GO" id="GO:0005737">
    <property type="term" value="C:cytoplasm"/>
    <property type="evidence" value="ECO:0007669"/>
    <property type="project" value="UniProtKB-ARBA"/>
</dbReference>
<dbReference type="Pfam" id="PF22435">
    <property type="entry name" value="MRM3-like_sub_bind"/>
    <property type="match status" value="1"/>
</dbReference>
<dbReference type="Gene3D" id="3.30.1330.30">
    <property type="match status" value="1"/>
</dbReference>
<evidence type="ECO:0000256" key="4">
    <source>
        <dbReference type="SAM" id="MobiDB-lite"/>
    </source>
</evidence>
<dbReference type="Gene3D" id="3.40.1280.10">
    <property type="match status" value="1"/>
</dbReference>
<dbReference type="GO" id="GO:0003723">
    <property type="term" value="F:RNA binding"/>
    <property type="evidence" value="ECO:0007669"/>
    <property type="project" value="InterPro"/>
</dbReference>
<dbReference type="STRING" id="1365950.SAMN05428963_10537"/>
<dbReference type="SUPFAM" id="SSF75217">
    <property type="entry name" value="alpha/beta knot"/>
    <property type="match status" value="1"/>
</dbReference>
<dbReference type="InterPro" id="IPR051259">
    <property type="entry name" value="rRNA_Methyltransferase"/>
</dbReference>
<dbReference type="GO" id="GO:0008173">
    <property type="term" value="F:RNA methyltransferase activity"/>
    <property type="evidence" value="ECO:0007669"/>
    <property type="project" value="InterPro"/>
</dbReference>
<evidence type="ECO:0000256" key="1">
    <source>
        <dbReference type="ARBA" id="ARBA00007228"/>
    </source>
</evidence>
<name>A0A1T4QGT9_9HYPH</name>
<dbReference type="InterPro" id="IPR053888">
    <property type="entry name" value="MRM3-like_sub_bind"/>
</dbReference>
<dbReference type="RefSeq" id="WP_078707957.1">
    <property type="nucleotide sequence ID" value="NZ_FUXL01000005.1"/>
</dbReference>
<accession>A0A1T4QGT9</accession>
<dbReference type="SMART" id="SM00967">
    <property type="entry name" value="SpoU_sub_bind"/>
    <property type="match status" value="1"/>
</dbReference>
<dbReference type="Proteomes" id="UP000190135">
    <property type="component" value="Unassembled WGS sequence"/>
</dbReference>